<dbReference type="PANTHER" id="PTHR21092:SF0">
    <property type="entry name" value="NICASTRIN"/>
    <property type="match status" value="1"/>
</dbReference>
<dbReference type="PANTHER" id="PTHR21092">
    <property type="entry name" value="NICASTRIN"/>
    <property type="match status" value="1"/>
</dbReference>
<keyword evidence="8 10" id="KW-0472">Membrane</keyword>
<dbReference type="InterPro" id="IPR041084">
    <property type="entry name" value="Ncstrn_small"/>
</dbReference>
<evidence type="ECO:0000313" key="13">
    <source>
        <dbReference type="Proteomes" id="UP001552299"/>
    </source>
</evidence>
<evidence type="ECO:0000256" key="8">
    <source>
        <dbReference type="ARBA" id="ARBA00023136"/>
    </source>
</evidence>
<dbReference type="SUPFAM" id="SSF53187">
    <property type="entry name" value="Zn-dependent exopeptidases"/>
    <property type="match status" value="1"/>
</dbReference>
<dbReference type="EMBL" id="JANQDX010000004">
    <property type="protein sequence ID" value="KAL0925711.1"/>
    <property type="molecule type" value="Genomic_DNA"/>
</dbReference>
<evidence type="ECO:0000256" key="1">
    <source>
        <dbReference type="ARBA" id="ARBA00004479"/>
    </source>
</evidence>
<comment type="similarity">
    <text evidence="2">Belongs to the nicastrin family.</text>
</comment>
<comment type="caution">
    <text evidence="12">The sequence shown here is derived from an EMBL/GenBank/DDBJ whole genome shotgun (WGS) entry which is preliminary data.</text>
</comment>
<evidence type="ECO:0000256" key="4">
    <source>
        <dbReference type="ARBA" id="ARBA00022692"/>
    </source>
</evidence>
<feature type="domain" description="Nicastrin small lobe" evidence="11">
    <location>
        <begin position="82"/>
        <end position="239"/>
    </location>
</feature>
<evidence type="ECO:0000313" key="12">
    <source>
        <dbReference type="EMBL" id="KAL0925711.1"/>
    </source>
</evidence>
<dbReference type="FunFam" id="3.40.630.10:FF:000075">
    <property type="entry name" value="Nicastrin"/>
    <property type="match status" value="1"/>
</dbReference>
<sequence length="703" mass="76910">MWCAPTRKTFTVEGGRVPDDCRSKPSTTLMRSLGFYPMFAPLDRALILFIVGSFCLVAGETNTLESVPDLEKAMYINVEGYPCVRLLNLSGEIGCSNPGQKKIVAPVFRLGKIDKLLFHSFAVLVPLEELESFLLRVSSDPKLAQRIAGVLVEATGFKNRSLGFSPDEKFPQADFAPYQNVSFEWNPRGSGIMWNHYNFPVFLLSDESAKLLQEMATKNENNFKAYPSTVAEFDLVMQTTKAETRDSASCLKKQSCLPLGGYSVWSSLPPIKTTSVEPPKSIILVMAAMDSGSFFRDVSFGADSPLSGLIALLAAVDALSHVSNLNELKKQLVFAVFTGEAWGYLGSRRFLLELDLGADSLKGLNGSMIEQALEIGSVGKGLSEGKTTFFAHSGHDAFSTNEMLDALKKASLSLGSDNVNIKKADVSNPGVPPSSLMSFLRKNSSVSGVVLEDFDTFFINKFYHSHLDDPANINSSSIAAAAIMVARALYILASDSPHLNLITLNSIKVNVSLVEELVECLLTCEPGFSCDIVKQFISPSNVCPSHYVGVFVDLPSETQHPQYADDTSRFVWNFLADRSSGSQKTAIPCKVDCHNPADVCVAAETESSRCVTSTTRYVPSYSTRLKFEGNSWHILPPNTSDPLGLVDPVWTESYWNTIGLRVYRVQSSAYDNLVLLIGIVITVATYIATLVARTFLLKALKHD</sequence>
<keyword evidence="13" id="KW-1185">Reference proteome</keyword>
<evidence type="ECO:0000256" key="10">
    <source>
        <dbReference type="SAM" id="Phobius"/>
    </source>
</evidence>
<dbReference type="Gene3D" id="3.40.630.10">
    <property type="entry name" value="Zn peptidases"/>
    <property type="match status" value="1"/>
</dbReference>
<dbReference type="InterPro" id="IPR008710">
    <property type="entry name" value="Nicastrin"/>
</dbReference>
<evidence type="ECO:0000256" key="6">
    <source>
        <dbReference type="ARBA" id="ARBA00022976"/>
    </source>
</evidence>
<dbReference type="Pfam" id="PF05450">
    <property type="entry name" value="Nicastrin"/>
    <property type="match status" value="1"/>
</dbReference>
<comment type="subcellular location">
    <subcellularLocation>
        <location evidence="1">Membrane</location>
        <topology evidence="1">Single-pass type I membrane protein</topology>
    </subcellularLocation>
</comment>
<keyword evidence="4 10" id="KW-0812">Transmembrane</keyword>
<dbReference type="GO" id="GO:0007219">
    <property type="term" value="P:Notch signaling pathway"/>
    <property type="evidence" value="ECO:0007669"/>
    <property type="project" value="UniProtKB-KW"/>
</dbReference>
<keyword evidence="9" id="KW-0325">Glycoprotein</keyword>
<evidence type="ECO:0000256" key="2">
    <source>
        <dbReference type="ARBA" id="ARBA00007717"/>
    </source>
</evidence>
<evidence type="ECO:0000259" key="11">
    <source>
        <dbReference type="Pfam" id="PF18266"/>
    </source>
</evidence>
<proteinExistence type="inferred from homology"/>
<dbReference type="Proteomes" id="UP001552299">
    <property type="component" value="Unassembled WGS sequence"/>
</dbReference>
<accession>A0ABD0VLS1</accession>
<dbReference type="Pfam" id="PF18266">
    <property type="entry name" value="Ncstrn_small"/>
    <property type="match status" value="1"/>
</dbReference>
<protein>
    <recommendedName>
        <fullName evidence="3">Nicastrin</fullName>
    </recommendedName>
</protein>
<evidence type="ECO:0000256" key="7">
    <source>
        <dbReference type="ARBA" id="ARBA00022989"/>
    </source>
</evidence>
<evidence type="ECO:0000256" key="3">
    <source>
        <dbReference type="ARBA" id="ARBA00015303"/>
    </source>
</evidence>
<dbReference type="AlphaFoldDB" id="A0ABD0VLS1"/>
<feature type="transmembrane region" description="Helical" evidence="10">
    <location>
        <begin position="673"/>
        <end position="696"/>
    </location>
</feature>
<keyword evidence="5" id="KW-0732">Signal</keyword>
<reference evidence="12 13" key="1">
    <citation type="journal article" date="2024" name="Plant Biotechnol. J.">
        <title>Dendrobium thyrsiflorum genome and its molecular insights into genes involved in important horticultural traits.</title>
        <authorList>
            <person name="Chen B."/>
            <person name="Wang J.Y."/>
            <person name="Zheng P.J."/>
            <person name="Li K.L."/>
            <person name="Liang Y.M."/>
            <person name="Chen X.F."/>
            <person name="Zhang C."/>
            <person name="Zhao X."/>
            <person name="He X."/>
            <person name="Zhang G.Q."/>
            <person name="Liu Z.J."/>
            <person name="Xu Q."/>
        </authorList>
    </citation>
    <scope>NUCLEOTIDE SEQUENCE [LARGE SCALE GENOMIC DNA]</scope>
    <source>
        <strain evidence="12">GZMU011</strain>
    </source>
</reference>
<keyword evidence="7 10" id="KW-1133">Transmembrane helix</keyword>
<gene>
    <name evidence="12" type="ORF">M5K25_004078</name>
</gene>
<name>A0ABD0VLS1_DENTH</name>
<organism evidence="12 13">
    <name type="scientific">Dendrobium thyrsiflorum</name>
    <name type="common">Pinecone-like raceme dendrobium</name>
    <name type="synonym">Orchid</name>
    <dbReference type="NCBI Taxonomy" id="117978"/>
    <lineage>
        <taxon>Eukaryota</taxon>
        <taxon>Viridiplantae</taxon>
        <taxon>Streptophyta</taxon>
        <taxon>Embryophyta</taxon>
        <taxon>Tracheophyta</taxon>
        <taxon>Spermatophyta</taxon>
        <taxon>Magnoliopsida</taxon>
        <taxon>Liliopsida</taxon>
        <taxon>Asparagales</taxon>
        <taxon>Orchidaceae</taxon>
        <taxon>Epidendroideae</taxon>
        <taxon>Malaxideae</taxon>
        <taxon>Dendrobiinae</taxon>
        <taxon>Dendrobium</taxon>
    </lineage>
</organism>
<evidence type="ECO:0000256" key="9">
    <source>
        <dbReference type="ARBA" id="ARBA00023180"/>
    </source>
</evidence>
<evidence type="ECO:0000256" key="5">
    <source>
        <dbReference type="ARBA" id="ARBA00022729"/>
    </source>
</evidence>
<dbReference type="GO" id="GO:0005886">
    <property type="term" value="C:plasma membrane"/>
    <property type="evidence" value="ECO:0007669"/>
    <property type="project" value="UniProtKB-ARBA"/>
</dbReference>
<keyword evidence="6" id="KW-0914">Notch signaling pathway</keyword>